<gene>
    <name evidence="1" type="ORF">BN381_640008</name>
</gene>
<dbReference type="HOGENOM" id="CLU_2913856_0_0_11"/>
<dbReference type="EMBL" id="CANL01000061">
    <property type="protein sequence ID" value="CCM65261.1"/>
    <property type="molecule type" value="Genomic_DNA"/>
</dbReference>
<sequence>MIKSRSKSAIPVGWRRCRLPRKVAKVPLVGEAGPYLTEGPVVGGLLHHQLALELPNDEGSD</sequence>
<keyword evidence="2" id="KW-1185">Reference proteome</keyword>
<evidence type="ECO:0000313" key="2">
    <source>
        <dbReference type="Proteomes" id="UP000018291"/>
    </source>
</evidence>
<name>R4Z6F0_9ACTN</name>
<comment type="caution">
    <text evidence="1">The sequence shown here is derived from an EMBL/GenBank/DDBJ whole genome shotgun (WGS) entry which is preliminary data.</text>
</comment>
<dbReference type="AlphaFoldDB" id="R4Z6F0"/>
<evidence type="ECO:0000313" key="1">
    <source>
        <dbReference type="EMBL" id="CCM65261.1"/>
    </source>
</evidence>
<dbReference type="Proteomes" id="UP000018291">
    <property type="component" value="Unassembled WGS sequence"/>
</dbReference>
<organism evidence="1 2">
    <name type="scientific">Candidatus Neomicrothrix parvicella RN1</name>
    <dbReference type="NCBI Taxonomy" id="1229780"/>
    <lineage>
        <taxon>Bacteria</taxon>
        <taxon>Bacillati</taxon>
        <taxon>Actinomycetota</taxon>
        <taxon>Acidimicrobiia</taxon>
        <taxon>Acidimicrobiales</taxon>
        <taxon>Microthrixaceae</taxon>
        <taxon>Candidatus Neomicrothrix</taxon>
    </lineage>
</organism>
<reference evidence="1 2" key="1">
    <citation type="journal article" date="2013" name="ISME J.">
        <title>Metabolic model for the filamentous 'Candidatus Microthrix parvicella' based on genomic and metagenomic analyses.</title>
        <authorList>
            <person name="Jon McIlroy S."/>
            <person name="Kristiansen R."/>
            <person name="Albertsen M."/>
            <person name="Michael Karst S."/>
            <person name="Rossetti S."/>
            <person name="Lund Nielsen J."/>
            <person name="Tandoi V."/>
            <person name="James Seviour R."/>
            <person name="Nielsen P.H."/>
        </authorList>
    </citation>
    <scope>NUCLEOTIDE SEQUENCE [LARGE SCALE GENOMIC DNA]</scope>
    <source>
        <strain evidence="1 2">RN1</strain>
    </source>
</reference>
<accession>R4Z6F0</accession>
<proteinExistence type="predicted"/>
<protein>
    <submittedName>
        <fullName evidence="1">Uncharacterized protein</fullName>
    </submittedName>
</protein>